<evidence type="ECO:0000256" key="2">
    <source>
        <dbReference type="ARBA" id="ARBA00023054"/>
    </source>
</evidence>
<comment type="caution">
    <text evidence="3">The sequence shown here is derived from an EMBL/GenBank/DDBJ whole genome shotgun (WGS) entry which is preliminary data.</text>
</comment>
<evidence type="ECO:0000313" key="3">
    <source>
        <dbReference type="EMBL" id="KAH1108327.1"/>
    </source>
</evidence>
<evidence type="ECO:0000313" key="4">
    <source>
        <dbReference type="Proteomes" id="UP000828251"/>
    </source>
</evidence>
<name>A0A9D4AC25_9ROSI</name>
<dbReference type="AlphaFoldDB" id="A0A9D4AC25"/>
<dbReference type="EMBL" id="JAIQCV010000004">
    <property type="protein sequence ID" value="KAH1108327.1"/>
    <property type="molecule type" value="Genomic_DNA"/>
</dbReference>
<dbReference type="PANTHER" id="PTHR34224:SF4">
    <property type="entry name" value="INTERACTOR OF CONSTITUTIVE ACTIVE ROPS 2, CHLOROPLASTIC"/>
    <property type="match status" value="1"/>
</dbReference>
<keyword evidence="2" id="KW-0175">Coiled coil</keyword>
<comment type="similarity">
    <text evidence="1">Belongs to the ICR family.</text>
</comment>
<dbReference type="OrthoDB" id="1932291at2759"/>
<accession>A0A9D4AC25</accession>
<reference evidence="3 4" key="1">
    <citation type="journal article" date="2021" name="Plant Biotechnol. J.">
        <title>Multi-omics assisted identification of the key and species-specific regulatory components of drought-tolerant mechanisms in Gossypium stocksii.</title>
        <authorList>
            <person name="Yu D."/>
            <person name="Ke L."/>
            <person name="Zhang D."/>
            <person name="Wu Y."/>
            <person name="Sun Y."/>
            <person name="Mei J."/>
            <person name="Sun J."/>
            <person name="Sun Y."/>
        </authorList>
    </citation>
    <scope>NUCLEOTIDE SEQUENCE [LARGE SCALE GENOMIC DNA]</scope>
    <source>
        <strain evidence="4">cv. E1</strain>
        <tissue evidence="3">Leaf</tissue>
    </source>
</reference>
<proteinExistence type="inferred from homology"/>
<keyword evidence="4" id="KW-1185">Reference proteome</keyword>
<organism evidence="3 4">
    <name type="scientific">Gossypium stocksii</name>
    <dbReference type="NCBI Taxonomy" id="47602"/>
    <lineage>
        <taxon>Eukaryota</taxon>
        <taxon>Viridiplantae</taxon>
        <taxon>Streptophyta</taxon>
        <taxon>Embryophyta</taxon>
        <taxon>Tracheophyta</taxon>
        <taxon>Spermatophyta</taxon>
        <taxon>Magnoliopsida</taxon>
        <taxon>eudicotyledons</taxon>
        <taxon>Gunneridae</taxon>
        <taxon>Pentapetalae</taxon>
        <taxon>rosids</taxon>
        <taxon>malvids</taxon>
        <taxon>Malvales</taxon>
        <taxon>Malvaceae</taxon>
        <taxon>Malvoideae</taxon>
        <taxon>Gossypium</taxon>
    </lineage>
</organism>
<dbReference type="PANTHER" id="PTHR34224">
    <property type="entry name" value="INTERACTOR OF CONSTITUTIVE ACTIVE ROPS 2, CHLOROPLASTIC-RELATED"/>
    <property type="match status" value="1"/>
</dbReference>
<dbReference type="Proteomes" id="UP000828251">
    <property type="component" value="Unassembled WGS sequence"/>
</dbReference>
<sequence>MLGKLEESERQLMEISTSEDDRVEELCKISKDQDRAWQSELEAVQKQHSMDSAALVSTMNKIQKLKVQLEKVYESESTQMKHAESAHAEIQNMKIELTETLSLVEKLKSELTDCRESEARGLELVSKT</sequence>
<dbReference type="InterPro" id="IPR029688">
    <property type="entry name" value="ICR"/>
</dbReference>
<protein>
    <submittedName>
        <fullName evidence="3">Uncharacterized protein</fullName>
    </submittedName>
</protein>
<evidence type="ECO:0000256" key="1">
    <source>
        <dbReference type="ARBA" id="ARBA00009778"/>
    </source>
</evidence>
<gene>
    <name evidence="3" type="ORF">J1N35_012095</name>
</gene>